<feature type="compositionally biased region" description="Polar residues" evidence="1">
    <location>
        <begin position="1"/>
        <end position="12"/>
    </location>
</feature>
<feature type="transmembrane region" description="Helical" evidence="2">
    <location>
        <begin position="94"/>
        <end position="114"/>
    </location>
</feature>
<dbReference type="AlphaFoldDB" id="A0A3R7MMI3"/>
<dbReference type="Proteomes" id="UP000283509">
    <property type="component" value="Unassembled WGS sequence"/>
</dbReference>
<evidence type="ECO:0000256" key="1">
    <source>
        <dbReference type="SAM" id="MobiDB-lite"/>
    </source>
</evidence>
<protein>
    <submittedName>
        <fullName evidence="3">Uncharacterized protein</fullName>
    </submittedName>
</protein>
<keyword evidence="2" id="KW-0472">Membrane</keyword>
<feature type="transmembrane region" description="Helical" evidence="2">
    <location>
        <begin position="325"/>
        <end position="345"/>
    </location>
</feature>
<name>A0A3R7MMI3_PENVA</name>
<feature type="region of interest" description="Disordered" evidence="1">
    <location>
        <begin position="1"/>
        <end position="34"/>
    </location>
</feature>
<reference evidence="3 4" key="2">
    <citation type="submission" date="2019-01" db="EMBL/GenBank/DDBJ databases">
        <title>The decoding of complex shrimp genome reveals the adaptation for benthos swimmer, frequently molting mechanism and breeding impact on genome.</title>
        <authorList>
            <person name="Sun Y."/>
            <person name="Gao Y."/>
            <person name="Yu Y."/>
        </authorList>
    </citation>
    <scope>NUCLEOTIDE SEQUENCE [LARGE SCALE GENOMIC DNA]</scope>
    <source>
        <tissue evidence="3">Muscle</tissue>
    </source>
</reference>
<gene>
    <name evidence="3" type="ORF">C7M84_000422</name>
</gene>
<keyword evidence="4" id="KW-1185">Reference proteome</keyword>
<feature type="transmembrane region" description="Helical" evidence="2">
    <location>
        <begin position="121"/>
        <end position="142"/>
    </location>
</feature>
<accession>A0A3R7MMI3</accession>
<comment type="caution">
    <text evidence="3">The sequence shown here is derived from an EMBL/GenBank/DDBJ whole genome shotgun (WGS) entry which is preliminary data.</text>
</comment>
<evidence type="ECO:0000313" key="3">
    <source>
        <dbReference type="EMBL" id="ROT80832.1"/>
    </source>
</evidence>
<feature type="transmembrane region" description="Helical" evidence="2">
    <location>
        <begin position="247"/>
        <end position="267"/>
    </location>
</feature>
<proteinExistence type="predicted"/>
<feature type="transmembrane region" description="Helical" evidence="2">
    <location>
        <begin position="299"/>
        <end position="318"/>
    </location>
</feature>
<feature type="transmembrane region" description="Helical" evidence="2">
    <location>
        <begin position="214"/>
        <end position="235"/>
    </location>
</feature>
<feature type="compositionally biased region" description="Basic and acidic residues" evidence="1">
    <location>
        <begin position="25"/>
        <end position="34"/>
    </location>
</feature>
<sequence>MKQYKSQVSSPPLLQHTGPCPSEPPLKEPKNLHQEPSHYGELAHSLTLNTLLCRTALGPRSLFPSLRHHRFFPSPLFLLSFWSSLLRLDLLPSSFSSWFSPPLFFFISPLLFFFTSLPLHLLFFILDFLSPLLSSFFIYPLLLLSHSPPPSSLLHPGFPLSSPLLLLYQTPPFFHPRFLLSSSSLPHSPSTSFSSSSWIFPSLSSPPFFITPPFLQISLLLFFFTSLPLHLLLFFILDFPSPLLSSFFIKLLPFFTLDFSSPLLLYLTPPPPSSLLHPGFPLSSPLLLYQTHPFLHPRFLLFSLFISLPLHLLLFFILDFPSPLLFSFIKLLLFFILDFSSSPSLSHSPSTFFSSSSWISPLLSSPPSLSNSSLSSP</sequence>
<dbReference type="EMBL" id="QCYY01001060">
    <property type="protein sequence ID" value="ROT80832.1"/>
    <property type="molecule type" value="Genomic_DNA"/>
</dbReference>
<keyword evidence="2" id="KW-1133">Transmembrane helix</keyword>
<keyword evidence="2" id="KW-0812">Transmembrane</keyword>
<organism evidence="3 4">
    <name type="scientific">Penaeus vannamei</name>
    <name type="common">Whiteleg shrimp</name>
    <name type="synonym">Litopenaeus vannamei</name>
    <dbReference type="NCBI Taxonomy" id="6689"/>
    <lineage>
        <taxon>Eukaryota</taxon>
        <taxon>Metazoa</taxon>
        <taxon>Ecdysozoa</taxon>
        <taxon>Arthropoda</taxon>
        <taxon>Crustacea</taxon>
        <taxon>Multicrustacea</taxon>
        <taxon>Malacostraca</taxon>
        <taxon>Eumalacostraca</taxon>
        <taxon>Eucarida</taxon>
        <taxon>Decapoda</taxon>
        <taxon>Dendrobranchiata</taxon>
        <taxon>Penaeoidea</taxon>
        <taxon>Penaeidae</taxon>
        <taxon>Penaeus</taxon>
    </lineage>
</organism>
<reference evidence="3 4" key="1">
    <citation type="submission" date="2018-04" db="EMBL/GenBank/DDBJ databases">
        <authorList>
            <person name="Zhang X."/>
            <person name="Yuan J."/>
            <person name="Li F."/>
            <person name="Xiang J."/>
        </authorList>
    </citation>
    <scope>NUCLEOTIDE SEQUENCE [LARGE SCALE GENOMIC DNA]</scope>
    <source>
        <tissue evidence="3">Muscle</tissue>
    </source>
</reference>
<evidence type="ECO:0000256" key="2">
    <source>
        <dbReference type="SAM" id="Phobius"/>
    </source>
</evidence>
<evidence type="ECO:0000313" key="4">
    <source>
        <dbReference type="Proteomes" id="UP000283509"/>
    </source>
</evidence>